<protein>
    <recommendedName>
        <fullName evidence="3">Glycoside hydrolase</fullName>
    </recommendedName>
</protein>
<gene>
    <name evidence="1" type="ORF">H9729_00125</name>
</gene>
<evidence type="ECO:0008006" key="3">
    <source>
        <dbReference type="Google" id="ProtNLM"/>
    </source>
</evidence>
<evidence type="ECO:0000313" key="1">
    <source>
        <dbReference type="EMBL" id="HIY96075.1"/>
    </source>
</evidence>
<dbReference type="PANTHER" id="PTHR36848:SF2">
    <property type="entry name" value="SECRETED PROTEIN"/>
    <property type="match status" value="1"/>
</dbReference>
<evidence type="ECO:0000313" key="2">
    <source>
        <dbReference type="Proteomes" id="UP000886750"/>
    </source>
</evidence>
<reference evidence="1" key="1">
    <citation type="journal article" date="2021" name="PeerJ">
        <title>Extensive microbial diversity within the chicken gut microbiome revealed by metagenomics and culture.</title>
        <authorList>
            <person name="Gilroy R."/>
            <person name="Ravi A."/>
            <person name="Getino M."/>
            <person name="Pursley I."/>
            <person name="Horton D.L."/>
            <person name="Alikhan N.F."/>
            <person name="Baker D."/>
            <person name="Gharbi K."/>
            <person name="Hall N."/>
            <person name="Watson M."/>
            <person name="Adriaenssens E.M."/>
            <person name="Foster-Nyarko E."/>
            <person name="Jarju S."/>
            <person name="Secka A."/>
            <person name="Antonio M."/>
            <person name="Oren A."/>
            <person name="Chaudhuri R.R."/>
            <person name="La Ragione R."/>
            <person name="Hildebrand F."/>
            <person name="Pallen M.J."/>
        </authorList>
    </citation>
    <scope>NUCLEOTIDE SEQUENCE</scope>
    <source>
        <strain evidence="1">1345</strain>
    </source>
</reference>
<name>A0A9D2CRG1_9FIRM</name>
<dbReference type="EMBL" id="DXCQ01000002">
    <property type="protein sequence ID" value="HIY96075.1"/>
    <property type="molecule type" value="Genomic_DNA"/>
</dbReference>
<sequence>MKQEVKELLAGGLNEYRSIPFWSWNNYLDEKELCRQIEDMKAAGIGGFVLHARTGLKEEYLGEKWFSCVSACLAKARELHMEAWIYDENGWPSGFVGGRLLENYQFRARFLEYAQGGFDESAYAVFKETENGYCRVEKKEPGVERYHNVYLRVSPANTDVLNPEVVDAFIAETHEKYYERYRESFGRELAGFFTDEPQYYRWATPYTHCAEAAFAQDGEDIRDGLIWLFVHDSRGYAFREKYFSVLNRLYVENFYKKLYDWCNRHNCKLTGHSVEEASLAFQMYGGAAVMPTYEYEHIPGIDWLGRDCGNELSPRQICSVASQLGTKFILSEMFGCAGFDVTPKELKSIAEYQYFNGINKMCQHLYPYSLAGRGKTDHPPIFSPQGNWFEGFKTFNDYFAKLSYVVANTQDRYDVAIIHPIRDIWAEYVRAEDGESVKEIEAEFNDLLLTLRKRGILFHFIDESILEKHGSIDGNGNLQVGKCVYDKIIVPKMRTLAANTYNVLRRFGGKLCLCGKISYIDGVRQDVRLQANITLDELLDCGQIGYFSEDGRCVLTARSGEAGEYLFIKNLSRTECGRVRLENIPSQYRAIDLETLEESDIPEQLCLRGAESVILIKSEGAHPAKVSETAEDITKNFKVTHITDNYLLMDYAQLSKDGEVYGERRPVTALFDALLREDYSGDIYVRQTFRLNDAMPLTLIMEKAEFKSVCVNGNTVSFVPDPFDVNFVKADIGGFVRKGENELLYSLRFWQHDGVRFALFDPLATESLRNCLYYDTSIENSYLRGDFIVEKDMSLSRRKGLPCVTSKLYEAGYPFFKGELTVEGNIPYAGGKNVSLQLDGRFMTAALTVNGKRADFVLDDRKNIANLLKKGENEVKIVLRSSLRNLFGPHHYLTPEPLGVSPYCFEFRGEWKDGKNAADYTDEYHSVPFGVDGLKLIKQL</sequence>
<dbReference type="AlphaFoldDB" id="A0A9D2CRG1"/>
<proteinExistence type="predicted"/>
<dbReference type="Proteomes" id="UP000886750">
    <property type="component" value="Unassembled WGS sequence"/>
</dbReference>
<reference evidence="1" key="2">
    <citation type="submission" date="2021-04" db="EMBL/GenBank/DDBJ databases">
        <authorList>
            <person name="Gilroy R."/>
        </authorList>
    </citation>
    <scope>NUCLEOTIDE SEQUENCE</scope>
    <source>
        <strain evidence="1">1345</strain>
    </source>
</reference>
<dbReference type="PANTHER" id="PTHR36848">
    <property type="entry name" value="DNA-BINDING PROTEIN (PUTATIVE SECRETED PROTEIN)-RELATED"/>
    <property type="match status" value="1"/>
</dbReference>
<accession>A0A9D2CRG1</accession>
<dbReference type="InterPro" id="IPR053161">
    <property type="entry name" value="Ulvan_degrading_GH"/>
</dbReference>
<organism evidence="1 2">
    <name type="scientific">Candidatus Borkfalkia excrementigallinarum</name>
    <dbReference type="NCBI Taxonomy" id="2838506"/>
    <lineage>
        <taxon>Bacteria</taxon>
        <taxon>Bacillati</taxon>
        <taxon>Bacillota</taxon>
        <taxon>Clostridia</taxon>
        <taxon>Christensenellales</taxon>
        <taxon>Christensenellaceae</taxon>
        <taxon>Candidatus Borkfalkia</taxon>
    </lineage>
</organism>
<comment type="caution">
    <text evidence="1">The sequence shown here is derived from an EMBL/GenBank/DDBJ whole genome shotgun (WGS) entry which is preliminary data.</text>
</comment>